<sequence length="32" mass="3628">MMSFIVLGVGEKFSSSFFNLKETLKGDDFHTD</sequence>
<gene>
    <name evidence="1" type="ORF">NCTC10713_00388</name>
</gene>
<dbReference type="EMBL" id="LR134283">
    <property type="protein sequence ID" value="VED97459.1"/>
    <property type="molecule type" value="Genomic_DNA"/>
</dbReference>
<organism evidence="1 2">
    <name type="scientific">Streptococcus anginosus</name>
    <dbReference type="NCBI Taxonomy" id="1328"/>
    <lineage>
        <taxon>Bacteria</taxon>
        <taxon>Bacillati</taxon>
        <taxon>Bacillota</taxon>
        <taxon>Bacilli</taxon>
        <taxon>Lactobacillales</taxon>
        <taxon>Streptococcaceae</taxon>
        <taxon>Streptococcus</taxon>
        <taxon>Streptococcus anginosus group</taxon>
    </lineage>
</organism>
<dbReference type="AlphaFoldDB" id="A0A3S4NI71"/>
<reference evidence="1 2" key="1">
    <citation type="submission" date="2018-12" db="EMBL/GenBank/DDBJ databases">
        <authorList>
            <consortium name="Pathogen Informatics"/>
        </authorList>
    </citation>
    <scope>NUCLEOTIDE SEQUENCE [LARGE SCALE GENOMIC DNA]</scope>
    <source>
        <strain evidence="1 2">NCTC10713</strain>
    </source>
</reference>
<evidence type="ECO:0000313" key="2">
    <source>
        <dbReference type="Proteomes" id="UP000278419"/>
    </source>
</evidence>
<proteinExistence type="predicted"/>
<evidence type="ECO:0000313" key="1">
    <source>
        <dbReference type="EMBL" id="VED97459.1"/>
    </source>
</evidence>
<protein>
    <submittedName>
        <fullName evidence="1">Uncharacterized protein</fullName>
    </submittedName>
</protein>
<accession>A0A3S4NI71</accession>
<dbReference type="Proteomes" id="UP000278419">
    <property type="component" value="Chromosome"/>
</dbReference>
<name>A0A3S4NI71_STRAP</name>